<name>A0A016VS61_9BILA</name>
<comment type="caution">
    <text evidence="1">The sequence shown here is derived from an EMBL/GenBank/DDBJ whole genome shotgun (WGS) entry which is preliminary data.</text>
</comment>
<gene>
    <name evidence="1" type="primary">Acey_s0005.g2473</name>
    <name evidence="1" type="ORF">Y032_0005g2473</name>
</gene>
<protein>
    <submittedName>
        <fullName evidence="1">Uncharacterized protein</fullName>
    </submittedName>
</protein>
<accession>A0A016VS61</accession>
<keyword evidence="2" id="KW-1185">Reference proteome</keyword>
<dbReference type="EMBL" id="JARK01001341">
    <property type="protein sequence ID" value="EYC30141.1"/>
    <property type="molecule type" value="Genomic_DNA"/>
</dbReference>
<dbReference type="AlphaFoldDB" id="A0A016VS61"/>
<evidence type="ECO:0000313" key="2">
    <source>
        <dbReference type="Proteomes" id="UP000024635"/>
    </source>
</evidence>
<reference evidence="2" key="1">
    <citation type="journal article" date="2015" name="Nat. Genet.">
        <title>The genome and transcriptome of the zoonotic hookworm Ancylostoma ceylanicum identify infection-specific gene families.</title>
        <authorList>
            <person name="Schwarz E.M."/>
            <person name="Hu Y."/>
            <person name="Antoshechkin I."/>
            <person name="Miller M.M."/>
            <person name="Sternberg P.W."/>
            <person name="Aroian R.V."/>
        </authorList>
    </citation>
    <scope>NUCLEOTIDE SEQUENCE</scope>
    <source>
        <strain evidence="2">HY135</strain>
    </source>
</reference>
<evidence type="ECO:0000313" key="1">
    <source>
        <dbReference type="EMBL" id="EYC30141.1"/>
    </source>
</evidence>
<sequence>MPSSDLNVQKNCKTIRYTDKQSNQPTILCGPDVDDDLSYKHSSAPIQRNLIEKETQERGTGMVDLTIFLSLAKE</sequence>
<proteinExistence type="predicted"/>
<organism evidence="1 2">
    <name type="scientific">Ancylostoma ceylanicum</name>
    <dbReference type="NCBI Taxonomy" id="53326"/>
    <lineage>
        <taxon>Eukaryota</taxon>
        <taxon>Metazoa</taxon>
        <taxon>Ecdysozoa</taxon>
        <taxon>Nematoda</taxon>
        <taxon>Chromadorea</taxon>
        <taxon>Rhabditida</taxon>
        <taxon>Rhabditina</taxon>
        <taxon>Rhabditomorpha</taxon>
        <taxon>Strongyloidea</taxon>
        <taxon>Ancylostomatidae</taxon>
        <taxon>Ancylostomatinae</taxon>
        <taxon>Ancylostoma</taxon>
    </lineage>
</organism>
<dbReference type="Proteomes" id="UP000024635">
    <property type="component" value="Unassembled WGS sequence"/>
</dbReference>